<keyword evidence="3" id="KW-0808">Transferase</keyword>
<name>A0A1R2D0X3_9CILI</name>
<feature type="domain" description="Protein kinase" evidence="10">
    <location>
        <begin position="1"/>
        <end position="89"/>
    </location>
</feature>
<dbReference type="PANTHER" id="PTHR44899">
    <property type="entry name" value="CAMK FAMILY PROTEIN KINASE"/>
    <property type="match status" value="1"/>
</dbReference>
<keyword evidence="9" id="KW-1133">Transmembrane helix</keyword>
<keyword evidence="5" id="KW-0418">Kinase</keyword>
<dbReference type="PROSITE" id="PS50011">
    <property type="entry name" value="PROTEIN_KINASE_DOM"/>
    <property type="match status" value="1"/>
</dbReference>
<dbReference type="Gene3D" id="1.10.510.10">
    <property type="entry name" value="Transferase(Phosphotransferase) domain 1"/>
    <property type="match status" value="1"/>
</dbReference>
<evidence type="ECO:0000256" key="1">
    <source>
        <dbReference type="ARBA" id="ARBA00012513"/>
    </source>
</evidence>
<accession>A0A1R2D0X3</accession>
<protein>
    <recommendedName>
        <fullName evidence="1">non-specific serine/threonine protein kinase</fullName>
        <ecNumber evidence="1">2.7.11.1</ecNumber>
    </recommendedName>
</protein>
<sequence length="171" mass="20107">MNSEIIRGESYGLKTDIWSLGYVMHEIAAFRRPFEAPDVQKLFDMILNKDYAPLPDYVDTNTKLLISKMLNKDPAKRPTVWDLANNPIIRDYIFSFIQANNCIDMIMPLFDNNPRYKKRGGSTVTTRVMPVSDISGLSYYYLKYIIFMTIFDINFIMYVYVFIVYIKYIIL</sequence>
<dbReference type="EMBL" id="MPUH01000019">
    <property type="protein sequence ID" value="OMJ94917.1"/>
    <property type="molecule type" value="Genomic_DNA"/>
</dbReference>
<dbReference type="EC" id="2.7.11.1" evidence="1"/>
<comment type="caution">
    <text evidence="11">The sequence shown here is derived from an EMBL/GenBank/DDBJ whole genome shotgun (WGS) entry which is preliminary data.</text>
</comment>
<evidence type="ECO:0000313" key="11">
    <source>
        <dbReference type="EMBL" id="OMJ94917.1"/>
    </source>
</evidence>
<evidence type="ECO:0000256" key="4">
    <source>
        <dbReference type="ARBA" id="ARBA00022741"/>
    </source>
</evidence>
<keyword evidence="6" id="KW-0067">ATP-binding</keyword>
<proteinExistence type="predicted"/>
<dbReference type="PANTHER" id="PTHR44899:SF3">
    <property type="entry name" value="SERINE_THREONINE-PROTEIN KINASE NEK1"/>
    <property type="match status" value="1"/>
</dbReference>
<comment type="catalytic activity">
    <reaction evidence="8">
        <text>L-seryl-[protein] + ATP = O-phospho-L-seryl-[protein] + ADP + H(+)</text>
        <dbReference type="Rhea" id="RHEA:17989"/>
        <dbReference type="Rhea" id="RHEA-COMP:9863"/>
        <dbReference type="Rhea" id="RHEA-COMP:11604"/>
        <dbReference type="ChEBI" id="CHEBI:15378"/>
        <dbReference type="ChEBI" id="CHEBI:29999"/>
        <dbReference type="ChEBI" id="CHEBI:30616"/>
        <dbReference type="ChEBI" id="CHEBI:83421"/>
        <dbReference type="ChEBI" id="CHEBI:456216"/>
        <dbReference type="EC" id="2.7.11.1"/>
    </reaction>
</comment>
<keyword evidence="12" id="KW-1185">Reference proteome</keyword>
<dbReference type="InterPro" id="IPR000719">
    <property type="entry name" value="Prot_kinase_dom"/>
</dbReference>
<reference evidence="11 12" key="1">
    <citation type="submission" date="2016-11" db="EMBL/GenBank/DDBJ databases">
        <title>The macronuclear genome of Stentor coeruleus: a giant cell with tiny introns.</title>
        <authorList>
            <person name="Slabodnick M."/>
            <person name="Ruby J.G."/>
            <person name="Reiff S.B."/>
            <person name="Swart E.C."/>
            <person name="Gosai S."/>
            <person name="Prabakaran S."/>
            <person name="Witkowska E."/>
            <person name="Larue G.E."/>
            <person name="Fisher S."/>
            <person name="Freeman R.M."/>
            <person name="Gunawardena J."/>
            <person name="Chu W."/>
            <person name="Stover N.A."/>
            <person name="Gregory B.D."/>
            <person name="Nowacki M."/>
            <person name="Derisi J."/>
            <person name="Roy S.W."/>
            <person name="Marshall W.F."/>
            <person name="Sood P."/>
        </authorList>
    </citation>
    <scope>NUCLEOTIDE SEQUENCE [LARGE SCALE GENOMIC DNA]</scope>
    <source>
        <strain evidence="11">WM001</strain>
    </source>
</reference>
<evidence type="ECO:0000256" key="7">
    <source>
        <dbReference type="ARBA" id="ARBA00047899"/>
    </source>
</evidence>
<dbReference type="InterPro" id="IPR011009">
    <property type="entry name" value="Kinase-like_dom_sf"/>
</dbReference>
<evidence type="ECO:0000313" key="12">
    <source>
        <dbReference type="Proteomes" id="UP000187209"/>
    </source>
</evidence>
<evidence type="ECO:0000256" key="2">
    <source>
        <dbReference type="ARBA" id="ARBA00022527"/>
    </source>
</evidence>
<keyword evidence="9" id="KW-0812">Transmembrane</keyword>
<gene>
    <name evidence="11" type="ORF">SteCoe_1776</name>
</gene>
<keyword evidence="9" id="KW-0472">Membrane</keyword>
<dbReference type="OrthoDB" id="248923at2759"/>
<dbReference type="AlphaFoldDB" id="A0A1R2D0X3"/>
<dbReference type="Proteomes" id="UP000187209">
    <property type="component" value="Unassembled WGS sequence"/>
</dbReference>
<evidence type="ECO:0000256" key="6">
    <source>
        <dbReference type="ARBA" id="ARBA00022840"/>
    </source>
</evidence>
<evidence type="ECO:0000256" key="8">
    <source>
        <dbReference type="ARBA" id="ARBA00048679"/>
    </source>
</evidence>
<dbReference type="GO" id="GO:0004674">
    <property type="term" value="F:protein serine/threonine kinase activity"/>
    <property type="evidence" value="ECO:0007669"/>
    <property type="project" value="UniProtKB-KW"/>
</dbReference>
<dbReference type="SUPFAM" id="SSF56112">
    <property type="entry name" value="Protein kinase-like (PK-like)"/>
    <property type="match status" value="1"/>
</dbReference>
<evidence type="ECO:0000259" key="10">
    <source>
        <dbReference type="PROSITE" id="PS50011"/>
    </source>
</evidence>
<keyword evidence="4" id="KW-0547">Nucleotide-binding</keyword>
<organism evidence="11 12">
    <name type="scientific">Stentor coeruleus</name>
    <dbReference type="NCBI Taxonomy" id="5963"/>
    <lineage>
        <taxon>Eukaryota</taxon>
        <taxon>Sar</taxon>
        <taxon>Alveolata</taxon>
        <taxon>Ciliophora</taxon>
        <taxon>Postciliodesmatophora</taxon>
        <taxon>Heterotrichea</taxon>
        <taxon>Heterotrichida</taxon>
        <taxon>Stentoridae</taxon>
        <taxon>Stentor</taxon>
    </lineage>
</organism>
<dbReference type="InterPro" id="IPR051131">
    <property type="entry name" value="NEK_Ser/Thr_kinase_NIMA"/>
</dbReference>
<evidence type="ECO:0000256" key="5">
    <source>
        <dbReference type="ARBA" id="ARBA00022777"/>
    </source>
</evidence>
<evidence type="ECO:0000256" key="9">
    <source>
        <dbReference type="SAM" id="Phobius"/>
    </source>
</evidence>
<dbReference type="Pfam" id="PF00069">
    <property type="entry name" value="Pkinase"/>
    <property type="match status" value="1"/>
</dbReference>
<evidence type="ECO:0000256" key="3">
    <source>
        <dbReference type="ARBA" id="ARBA00022679"/>
    </source>
</evidence>
<comment type="catalytic activity">
    <reaction evidence="7">
        <text>L-threonyl-[protein] + ATP = O-phospho-L-threonyl-[protein] + ADP + H(+)</text>
        <dbReference type="Rhea" id="RHEA:46608"/>
        <dbReference type="Rhea" id="RHEA-COMP:11060"/>
        <dbReference type="Rhea" id="RHEA-COMP:11605"/>
        <dbReference type="ChEBI" id="CHEBI:15378"/>
        <dbReference type="ChEBI" id="CHEBI:30013"/>
        <dbReference type="ChEBI" id="CHEBI:30616"/>
        <dbReference type="ChEBI" id="CHEBI:61977"/>
        <dbReference type="ChEBI" id="CHEBI:456216"/>
        <dbReference type="EC" id="2.7.11.1"/>
    </reaction>
</comment>
<dbReference type="GO" id="GO:0005524">
    <property type="term" value="F:ATP binding"/>
    <property type="evidence" value="ECO:0007669"/>
    <property type="project" value="UniProtKB-KW"/>
</dbReference>
<feature type="transmembrane region" description="Helical" evidence="9">
    <location>
        <begin position="144"/>
        <end position="170"/>
    </location>
</feature>
<keyword evidence="2" id="KW-0723">Serine/threonine-protein kinase</keyword>